<organism evidence="3 4">
    <name type="scientific">Blastochloris viridis</name>
    <name type="common">Rhodopseudomonas viridis</name>
    <dbReference type="NCBI Taxonomy" id="1079"/>
    <lineage>
        <taxon>Bacteria</taxon>
        <taxon>Pseudomonadati</taxon>
        <taxon>Pseudomonadota</taxon>
        <taxon>Alphaproteobacteria</taxon>
        <taxon>Hyphomicrobiales</taxon>
        <taxon>Blastochloridaceae</taxon>
        <taxon>Blastochloris</taxon>
    </lineage>
</organism>
<gene>
    <name evidence="2" type="ORF">BV133_2791</name>
    <name evidence="3" type="ORF">BVIRIDIS_13960</name>
</gene>
<dbReference type="OrthoDB" id="5497412at2"/>
<reference evidence="4" key="3">
    <citation type="journal article" date="2016" name="Genome Announc.">
        <title>Revised genome sequence of the purple photosynthetic bacterium Blastochloris viridis.</title>
        <authorList>
            <person name="Liu L.N."/>
            <person name="Faulkner M."/>
            <person name="Liu X."/>
            <person name="Huang F."/>
            <person name="Darby A.C."/>
            <person name="Hall N."/>
        </authorList>
    </citation>
    <scope>NUCLEOTIDE SEQUENCE [LARGE SCALE GENOMIC DNA]</scope>
    <source>
        <strain evidence="4">ATCC 19567 / DSM 133 / F</strain>
    </source>
</reference>
<accession>A0A0H5BGY3</accession>
<dbReference type="GO" id="GO:0006355">
    <property type="term" value="P:regulation of DNA-templated transcription"/>
    <property type="evidence" value="ECO:0007669"/>
    <property type="project" value="InterPro"/>
</dbReference>
<dbReference type="Gene3D" id="1.10.10.10">
    <property type="entry name" value="Winged helix-like DNA-binding domain superfamily/Winged helix DNA-binding domain"/>
    <property type="match status" value="1"/>
</dbReference>
<dbReference type="SMART" id="SM00421">
    <property type="entry name" value="HTH_LUXR"/>
    <property type="match status" value="1"/>
</dbReference>
<dbReference type="InterPro" id="IPR016032">
    <property type="entry name" value="Sig_transdc_resp-reg_C-effctor"/>
</dbReference>
<dbReference type="InterPro" id="IPR000792">
    <property type="entry name" value="Tscrpt_reg_LuxR_C"/>
</dbReference>
<dbReference type="RefSeq" id="WP_055037445.1">
    <property type="nucleotide sequence ID" value="NZ_AP014854.2"/>
</dbReference>
<feature type="domain" description="HTH luxR-type" evidence="1">
    <location>
        <begin position="304"/>
        <end position="361"/>
    </location>
</feature>
<evidence type="ECO:0000313" key="3">
    <source>
        <dbReference type="EMBL" id="CUU42384.1"/>
    </source>
</evidence>
<dbReference type="InterPro" id="IPR036388">
    <property type="entry name" value="WH-like_DNA-bd_sf"/>
</dbReference>
<reference evidence="2" key="1">
    <citation type="journal article" date="2015" name="Genome Announc.">
        <title>Complete Genome Sequence of the Bacteriochlorophyll b-Producing Photosynthetic Bacterium Blastochloris viridis.</title>
        <authorList>
            <person name="Tsukatani Y."/>
            <person name="Hirose Y."/>
            <person name="Harada J."/>
            <person name="Misawa N."/>
            <person name="Mori K."/>
            <person name="Inoue K."/>
            <person name="Tamiaki H."/>
        </authorList>
    </citation>
    <scope>NUCLEOTIDE SEQUENCE [LARGE SCALE GENOMIC DNA]</scope>
    <source>
        <strain evidence="2">DSM 133</strain>
    </source>
</reference>
<sequence>MNRRTDIAAALARLAEAPFADGQWHDALRLLAAATGGTFAHLVGWTNPARLPANLSWNEPDRMIERWVELGGANPDINPLVRVGVRTPELRVVTDDEVVSADARRTLPIWQEFYEPYDMPHVCFTPVWRDRHVPMSHLTLAVTRSARAGPVGAEDRAAFLAIARGWREAVLLSQMIGRENGRVLAGAFDALAIAAVALDGFGCVIAVSPAAEAVLRDGGVIGTRQRRLHGATVHAERALETLLAPFQTMTPPPPPVAAELQGVGRALRLRVTALPRNRFSAGFAAATLVVFEGGPAPSAVRPLLPALTPAELDIATALLRGERPAQIAAQRGVSISTVRSQLKAIFAKAEVGGQIEFVARVQRQATGSAKRTKDDVDT</sequence>
<protein>
    <submittedName>
        <fullName evidence="3">ATP-dependent transcriptional regulator</fullName>
    </submittedName>
    <submittedName>
        <fullName evidence="2">Transcriptional regulatory protein</fullName>
    </submittedName>
</protein>
<evidence type="ECO:0000313" key="4">
    <source>
        <dbReference type="Proteomes" id="UP000065734"/>
    </source>
</evidence>
<dbReference type="EMBL" id="AP014854">
    <property type="protein sequence ID" value="BAS00385.1"/>
    <property type="molecule type" value="Genomic_DNA"/>
</dbReference>
<dbReference type="SUPFAM" id="SSF46894">
    <property type="entry name" value="C-terminal effector domain of the bipartite response regulators"/>
    <property type="match status" value="1"/>
</dbReference>
<dbReference type="EMBL" id="LN907867">
    <property type="protein sequence ID" value="CUU42384.1"/>
    <property type="molecule type" value="Genomic_DNA"/>
</dbReference>
<evidence type="ECO:0000313" key="2">
    <source>
        <dbReference type="EMBL" id="BAS00385.1"/>
    </source>
</evidence>
<proteinExistence type="predicted"/>
<keyword evidence="4" id="KW-1185">Reference proteome</keyword>
<name>A0A0H5BGY3_BLAVI</name>
<reference evidence="3" key="2">
    <citation type="submission" date="2015-11" db="EMBL/GenBank/DDBJ databases">
        <authorList>
            <person name="Zhang Y."/>
            <person name="Guo Z."/>
        </authorList>
    </citation>
    <scope>NUCLEOTIDE SEQUENCE</scope>
    <source>
        <strain evidence="3">1</strain>
    </source>
</reference>
<dbReference type="AlphaFoldDB" id="A0A0H5BGY3"/>
<dbReference type="Proteomes" id="UP000065734">
    <property type="component" value="Chromosome I"/>
</dbReference>
<dbReference type="KEGG" id="bvr:BVIR_1951"/>
<evidence type="ECO:0000259" key="1">
    <source>
        <dbReference type="SMART" id="SM00421"/>
    </source>
</evidence>
<dbReference type="GO" id="GO:0003677">
    <property type="term" value="F:DNA binding"/>
    <property type="evidence" value="ECO:0007669"/>
    <property type="project" value="InterPro"/>
</dbReference>